<dbReference type="EC" id="2.4.2.53" evidence="12"/>
<dbReference type="InterPro" id="IPR029044">
    <property type="entry name" value="Nucleotide-diphossugar_trans"/>
</dbReference>
<name>A0A7W9PK72_9NOCA</name>
<evidence type="ECO:0000256" key="7">
    <source>
        <dbReference type="ARBA" id="ARBA00022989"/>
    </source>
</evidence>
<keyword evidence="8 10" id="KW-0472">Membrane</keyword>
<dbReference type="SUPFAM" id="SSF53448">
    <property type="entry name" value="Nucleotide-diphospho-sugar transferases"/>
    <property type="match status" value="1"/>
</dbReference>
<keyword evidence="13" id="KW-1185">Reference proteome</keyword>
<keyword evidence="2" id="KW-1003">Cell membrane</keyword>
<dbReference type="InterPro" id="IPR050256">
    <property type="entry name" value="Glycosyltransferase_2"/>
</dbReference>
<feature type="transmembrane region" description="Helical" evidence="10">
    <location>
        <begin position="325"/>
        <end position="347"/>
    </location>
</feature>
<feature type="domain" description="Glycosyltransferase 2-like" evidence="11">
    <location>
        <begin position="56"/>
        <end position="196"/>
    </location>
</feature>
<organism evidence="12 13">
    <name type="scientific">Nocardia transvalensis</name>
    <dbReference type="NCBI Taxonomy" id="37333"/>
    <lineage>
        <taxon>Bacteria</taxon>
        <taxon>Bacillati</taxon>
        <taxon>Actinomycetota</taxon>
        <taxon>Actinomycetes</taxon>
        <taxon>Mycobacteriales</taxon>
        <taxon>Nocardiaceae</taxon>
        <taxon>Nocardia</taxon>
    </lineage>
</organism>
<evidence type="ECO:0000256" key="9">
    <source>
        <dbReference type="SAM" id="MobiDB-lite"/>
    </source>
</evidence>
<dbReference type="GO" id="GO:0005886">
    <property type="term" value="C:plasma membrane"/>
    <property type="evidence" value="ECO:0007669"/>
    <property type="project" value="TreeGrafter"/>
</dbReference>
<comment type="caution">
    <text evidence="12">The sequence shown here is derived from an EMBL/GenBank/DDBJ whole genome shotgun (WGS) entry which is preliminary data.</text>
</comment>
<proteinExistence type="inferred from homology"/>
<gene>
    <name evidence="12" type="ORF">BJY24_006608</name>
</gene>
<feature type="transmembrane region" description="Helical" evidence="10">
    <location>
        <begin position="286"/>
        <end position="313"/>
    </location>
</feature>
<dbReference type="Pfam" id="PF00535">
    <property type="entry name" value="Glycos_transf_2"/>
    <property type="match status" value="1"/>
</dbReference>
<dbReference type="GO" id="GO:0009103">
    <property type="term" value="P:lipopolysaccharide biosynthetic process"/>
    <property type="evidence" value="ECO:0007669"/>
    <property type="project" value="UniProtKB-KW"/>
</dbReference>
<dbReference type="Proteomes" id="UP000540412">
    <property type="component" value="Unassembled WGS sequence"/>
</dbReference>
<evidence type="ECO:0000256" key="1">
    <source>
        <dbReference type="ARBA" id="ARBA00006739"/>
    </source>
</evidence>
<evidence type="ECO:0000256" key="5">
    <source>
        <dbReference type="ARBA" id="ARBA00022692"/>
    </source>
</evidence>
<dbReference type="EMBL" id="JACHIT010000002">
    <property type="protein sequence ID" value="MBB5917696.1"/>
    <property type="molecule type" value="Genomic_DNA"/>
</dbReference>
<dbReference type="PANTHER" id="PTHR48090:SF3">
    <property type="entry name" value="UNDECAPRENYL-PHOSPHATE 4-DEOXY-4-FORMAMIDO-L-ARABINOSE TRANSFERASE"/>
    <property type="match status" value="1"/>
</dbReference>
<evidence type="ECO:0000313" key="13">
    <source>
        <dbReference type="Proteomes" id="UP000540412"/>
    </source>
</evidence>
<evidence type="ECO:0000256" key="6">
    <source>
        <dbReference type="ARBA" id="ARBA00022985"/>
    </source>
</evidence>
<dbReference type="GO" id="GO:0099621">
    <property type="term" value="F:undecaprenyl-phosphate 4-deoxy-4-formamido-L-arabinose transferase activity"/>
    <property type="evidence" value="ECO:0007669"/>
    <property type="project" value="UniProtKB-EC"/>
</dbReference>
<evidence type="ECO:0000256" key="3">
    <source>
        <dbReference type="ARBA" id="ARBA00022676"/>
    </source>
</evidence>
<feature type="compositionally biased region" description="Low complexity" evidence="9">
    <location>
        <begin position="36"/>
        <end position="45"/>
    </location>
</feature>
<evidence type="ECO:0000256" key="4">
    <source>
        <dbReference type="ARBA" id="ARBA00022679"/>
    </source>
</evidence>
<protein>
    <submittedName>
        <fullName evidence="12">Undecaprenyl-phosphate 4-deoxy-4-formamido-L-arabinose transferase</fullName>
        <ecNumber evidence="12">2.4.2.53</ecNumber>
    </submittedName>
</protein>
<evidence type="ECO:0000313" key="12">
    <source>
        <dbReference type="EMBL" id="MBB5917696.1"/>
    </source>
</evidence>
<dbReference type="InterPro" id="IPR001173">
    <property type="entry name" value="Glyco_trans_2-like"/>
</dbReference>
<accession>A0A7W9PK72</accession>
<dbReference type="Gene3D" id="3.90.550.10">
    <property type="entry name" value="Spore Coat Polysaccharide Biosynthesis Protein SpsA, Chain A"/>
    <property type="match status" value="1"/>
</dbReference>
<reference evidence="12 13" key="1">
    <citation type="submission" date="2020-08" db="EMBL/GenBank/DDBJ databases">
        <title>Sequencing the genomes of 1000 actinobacteria strains.</title>
        <authorList>
            <person name="Klenk H.-P."/>
        </authorList>
    </citation>
    <scope>NUCLEOTIDE SEQUENCE [LARGE SCALE GENOMIC DNA]</scope>
    <source>
        <strain evidence="12 13">DSM 43582</strain>
    </source>
</reference>
<keyword evidence="5 10" id="KW-0812">Transmembrane</keyword>
<keyword evidence="4 12" id="KW-0808">Transferase</keyword>
<dbReference type="PANTHER" id="PTHR48090">
    <property type="entry name" value="UNDECAPRENYL-PHOSPHATE 4-DEOXY-4-FORMAMIDO-L-ARABINOSE TRANSFERASE-RELATED"/>
    <property type="match status" value="1"/>
</dbReference>
<keyword evidence="6" id="KW-0448">Lipopolysaccharide biosynthesis</keyword>
<comment type="similarity">
    <text evidence="1">Belongs to the glycosyltransferase 2 family.</text>
</comment>
<evidence type="ECO:0000256" key="10">
    <source>
        <dbReference type="SAM" id="Phobius"/>
    </source>
</evidence>
<feature type="region of interest" description="Disordered" evidence="9">
    <location>
        <begin position="21"/>
        <end position="49"/>
    </location>
</feature>
<evidence type="ECO:0000256" key="2">
    <source>
        <dbReference type="ARBA" id="ARBA00022475"/>
    </source>
</evidence>
<keyword evidence="7 10" id="KW-1133">Transmembrane helix</keyword>
<sequence>MLEFTAIRALYCNEEFRRAPSSRKSNQLMPIPTARSSTDADTASSNGRPARVHEVSVVVPVYRGEQTIAGLVAELHELLRPATTPDGAEFTVAEIVLVHDHGPDRSDVVLQQLDREYEQVRVVWLSRNFGQDAATIAGMAAARGEWIVTMDEDGQHDPGFIGSFIDTALAERADLVYSKPTNTRPHGFLRNLTSRGAKLVLATVFAFPDSTRFESYRLIRGDIGRQLAEVASNGVYLDVALTWVVGNAAQAPVVLRSEGREESGYNYRRLFSLFWKMVLCSGTRGLRLVSMLGVTLALAGLVFAVIIVSQAIFGSGDDPEGWASTIVVLLLVSGAILFSLGLIAEYLGVALHVLVGKPLYLTVDSPTPRPGGAAGYRAPALTTTAANGGNDPGEH</sequence>
<dbReference type="AlphaFoldDB" id="A0A7W9PK72"/>
<evidence type="ECO:0000259" key="11">
    <source>
        <dbReference type="Pfam" id="PF00535"/>
    </source>
</evidence>
<keyword evidence="3 12" id="KW-0328">Glycosyltransferase</keyword>
<evidence type="ECO:0000256" key="8">
    <source>
        <dbReference type="ARBA" id="ARBA00023136"/>
    </source>
</evidence>